<organism evidence="1 2">
    <name type="scientific">Turkeypox virus</name>
    <dbReference type="NCBI Taxonomy" id="336486"/>
    <lineage>
        <taxon>Viruses</taxon>
        <taxon>Varidnaviria</taxon>
        <taxon>Bamfordvirae</taxon>
        <taxon>Nucleocytoviricota</taxon>
        <taxon>Pokkesviricetes</taxon>
        <taxon>Chitovirales</taxon>
        <taxon>Poxviridae</taxon>
        <taxon>Chordopoxvirinae</taxon>
        <taxon>Avipoxvirus</taxon>
        <taxon>Avipoxvirus turkeypox</taxon>
    </lineage>
</organism>
<evidence type="ECO:0000313" key="2">
    <source>
        <dbReference type="Proteomes" id="UP000142477"/>
    </source>
</evidence>
<accession>A0A0M3ZPM2</accession>
<proteinExistence type="predicted"/>
<dbReference type="GeneID" id="26122780"/>
<reference evidence="1 2" key="1">
    <citation type="journal article" date="2015" name="Infect. Genet. Evol.">
        <title>Unique genomic organization of a novel Avipoxvirus detected in turkey (Meleagris gallopavo).</title>
        <authorList>
            <person name="Banyai K."/>
            <person name="Palya V."/>
            <person name="Denes B."/>
            <person name="Glavits R."/>
            <person name="Ivanics E."/>
            <person name="Horvath B."/>
            <person name="Farkas S.L."/>
            <person name="Marton S."/>
            <person name="Balint A."/>
            <person name="Gyuranecz M."/>
            <person name="Erdelyi K."/>
            <person name="Dan A."/>
        </authorList>
    </citation>
    <scope>NUCLEOTIDE SEQUENCE [LARGE SCALE GENOMIC DNA]</scope>
    <source>
        <strain evidence="1 2">TKPV-HU1124/2011</strain>
    </source>
</reference>
<evidence type="ECO:0000313" key="1">
    <source>
        <dbReference type="EMBL" id="ALA62464.1"/>
    </source>
</evidence>
<name>A0A0M3ZPM2_9POXV</name>
<sequence length="299" mass="34037">MGSGLILPEKPRPIGIDTAETLSSIPKLLHAIPGSKLGESLRIGYASGKEDEIRKTFPEFDIAHVVHGLYEIRRRTYLGDTVKCCTSPQLAYYWENNDKTSPVYTTGSSLKTCDPLTKNFSSSTVCDNIMTNLCSNFNSKIDRKICNEWLGSALTRPDPKMVENINNHYINICSKGADNYVCEDWIHHLRVVGGKENDDLIDNILMQQRVEFKERYMKCSFPNQDTILLSNRIIEPRECWDKECISSNIHFVLSKNYHNLSLCHIYRCNVSINNLILDSSSSIRISCHDETLLIKVLII</sequence>
<dbReference type="Pfam" id="PF03003">
    <property type="entry name" value="Pox_G9-A16"/>
    <property type="match status" value="1"/>
</dbReference>
<dbReference type="EMBL" id="KP728110">
    <property type="protein sequence ID" value="ALA62464.1"/>
    <property type="molecule type" value="Genomic_DNA"/>
</dbReference>
<protein>
    <submittedName>
        <fullName evidence="1">Myristylated protein</fullName>
    </submittedName>
</protein>
<keyword evidence="2" id="KW-1185">Reference proteome</keyword>
<dbReference type="Proteomes" id="UP000142477">
    <property type="component" value="Segment"/>
</dbReference>
<dbReference type="OrthoDB" id="9778at10239"/>
<dbReference type="RefSeq" id="YP_009177111.1">
    <property type="nucleotide sequence ID" value="NC_028238.1"/>
</dbReference>
<dbReference type="InterPro" id="IPR004251">
    <property type="entry name" value="Pox_virus_G9/A16"/>
</dbReference>
<dbReference type="KEGG" id="vg:26122780"/>